<feature type="region of interest" description="Disordered" evidence="1">
    <location>
        <begin position="837"/>
        <end position="857"/>
    </location>
</feature>
<protein>
    <submittedName>
        <fullName evidence="3">GT2 family glycosyltransferase</fullName>
    </submittedName>
</protein>
<dbReference type="InterPro" id="IPR029044">
    <property type="entry name" value="Nucleotide-diphossugar_trans"/>
</dbReference>
<feature type="transmembrane region" description="Helical" evidence="2">
    <location>
        <begin position="804"/>
        <end position="828"/>
    </location>
</feature>
<feature type="transmembrane region" description="Helical" evidence="2">
    <location>
        <begin position="522"/>
        <end position="541"/>
    </location>
</feature>
<keyword evidence="3" id="KW-0808">Transferase</keyword>
<feature type="transmembrane region" description="Helical" evidence="2">
    <location>
        <begin position="697"/>
        <end position="718"/>
    </location>
</feature>
<comment type="caution">
    <text evidence="3">The sequence shown here is derived from an EMBL/GenBank/DDBJ whole genome shotgun (WGS) entry which is preliminary data.</text>
</comment>
<dbReference type="AlphaFoldDB" id="A0A495ES54"/>
<feature type="transmembrane region" description="Helical" evidence="2">
    <location>
        <begin position="386"/>
        <end position="410"/>
    </location>
</feature>
<dbReference type="RefSeq" id="WP_120953599.1">
    <property type="nucleotide sequence ID" value="NZ_RBIR01000004.1"/>
</dbReference>
<evidence type="ECO:0000256" key="2">
    <source>
        <dbReference type="SAM" id="Phobius"/>
    </source>
</evidence>
<dbReference type="PANTHER" id="PTHR43685:SF3">
    <property type="entry name" value="SLR2126 PROTEIN"/>
    <property type="match status" value="1"/>
</dbReference>
<feature type="transmembrane region" description="Helical" evidence="2">
    <location>
        <begin position="730"/>
        <end position="749"/>
    </location>
</feature>
<name>A0A495ES54_9MICC</name>
<dbReference type="PANTHER" id="PTHR43685">
    <property type="entry name" value="GLYCOSYLTRANSFERASE"/>
    <property type="match status" value="1"/>
</dbReference>
<feature type="transmembrane region" description="Helical" evidence="2">
    <location>
        <begin position="769"/>
        <end position="792"/>
    </location>
</feature>
<accession>A0A495ES54</accession>
<sequence length="1147" mass="117679">MVSHDGGDFLPRTLAALAAQTRPADAVIGVDTGSRDHSAALLEQTLGTANVTVVDQPRSGMGGAVMAGLKALAPWAAGGSAGTAGARTGDGNTTDAGSTPGADWIWLLHDDAAPAPEALAELLRAVERAPSVTVAGCKQLDWHAERRLIDVGLSTSRWAERLTLIDADELDQGQYDGRSDTFAVNSAGMLVRRDVWEELRGFDPALPGSGDDVDFCWRNRLAGHRVVVVPSAKMFHVTHRPHALGNASAARKAQVHLRLKHAAGWKVPLHAAGALLGSVFKLVLSIAVKDPGHGFSQLLATLAALGRPAAIVRGRRNAARTRRIRRSVMKGLQTPRREVWAHRRSLIEALGADDGGDFLTGTDPLAEQPTGDADDFAAMATPDRAWVGNGALLAVLLTTAVSLTGLLSLFRAPAVSGGALIPASLHLSDIWNHASGWWISLGAGLPGHGDPFGYLLWVLGVLGAGDANGAVSWLLILAMPLSALGAWFAAGALTRRRRLRLAAALVWAGAPALQVALNQGRLGALLAHVMIPVFVLALLRATGTATGQGVHAVPAPGQRRLTPAPAARPGINGTPSWTAAAAAGLALAAVTAAAPSLLVPAIVIVALCGVLLGRRGRTVWWALLPSLALFVPFAFSALDRPRALLADPGVPLGFDAAPLWQQALGQPLSFGTGAGLTGLGAFGGSAAGSAGPAGLPWALLLALLLGLPVLLLALAALFMPRTLVRPGRTWTARSLWAAAVLMLAGGWLAGHVASGASADVLVTPFPGPAVSAAAFGLLGAALIAAEGLLDAAGRAAGTGRARTVLIRAAAAAAVALLLAAPLAGLTVWTAQNLLQPAAPSPEASPAPALADTGSPAGLGTPRLIQPAQARTLPATAVDRGEGPEQSRTLLIASNEDGSFDATLMRGAGTTLDGLSTIAAARNIMGEPGTETVRDDDAVARSLRNVVATLVAGEGVDPRRDLDRLGVGFVVLRVADSASELTAGRMDAVPGLVAVGQTGTGWLWRVSPPDRPGIKASDVAHRVRVVDGAGAVVGLLPSEEVSASGTVPAGPEGRLVVLAERADPGWSAWLDGRRLTSTTSGWAQAFTLPAQGGQLSIRFESPWAVLTGIAQAVVIGLTVLLAVPMPARRSNTGLSRDEASLRKELQHV</sequence>
<evidence type="ECO:0000313" key="3">
    <source>
        <dbReference type="EMBL" id="RKR19459.1"/>
    </source>
</evidence>
<gene>
    <name evidence="3" type="ORF">C8D78_2206</name>
</gene>
<feature type="transmembrane region" description="Helical" evidence="2">
    <location>
        <begin position="470"/>
        <end position="490"/>
    </location>
</feature>
<proteinExistence type="predicted"/>
<keyword evidence="2" id="KW-0472">Membrane</keyword>
<dbReference type="Pfam" id="PF13641">
    <property type="entry name" value="Glyco_tranf_2_3"/>
    <property type="match status" value="1"/>
</dbReference>
<dbReference type="Proteomes" id="UP000276055">
    <property type="component" value="Unassembled WGS sequence"/>
</dbReference>
<dbReference type="Gene3D" id="3.90.550.10">
    <property type="entry name" value="Spore Coat Polysaccharide Biosynthesis Protein SpsA, Chain A"/>
    <property type="match status" value="1"/>
</dbReference>
<evidence type="ECO:0000313" key="4">
    <source>
        <dbReference type="Proteomes" id="UP000276055"/>
    </source>
</evidence>
<dbReference type="GO" id="GO:0016740">
    <property type="term" value="F:transferase activity"/>
    <property type="evidence" value="ECO:0007669"/>
    <property type="project" value="UniProtKB-KW"/>
</dbReference>
<feature type="transmembrane region" description="Helical" evidence="2">
    <location>
        <begin position="619"/>
        <end position="638"/>
    </location>
</feature>
<reference evidence="3 4" key="1">
    <citation type="submission" date="2018-10" db="EMBL/GenBank/DDBJ databases">
        <title>Genomic Encyclopedia of Type Strains, Phase IV (KMG-IV): sequencing the most valuable type-strain genomes for metagenomic binning, comparative biology and taxonomic classification.</title>
        <authorList>
            <person name="Goeker M."/>
        </authorList>
    </citation>
    <scope>NUCLEOTIDE SEQUENCE [LARGE SCALE GENOMIC DNA]</scope>
    <source>
        <strain evidence="3 4">DSM 25586</strain>
    </source>
</reference>
<keyword evidence="2" id="KW-0812">Transmembrane</keyword>
<feature type="transmembrane region" description="Helical" evidence="2">
    <location>
        <begin position="579"/>
        <end position="612"/>
    </location>
</feature>
<dbReference type="EMBL" id="RBIR01000004">
    <property type="protein sequence ID" value="RKR19459.1"/>
    <property type="molecule type" value="Genomic_DNA"/>
</dbReference>
<evidence type="ECO:0000256" key="1">
    <source>
        <dbReference type="SAM" id="MobiDB-lite"/>
    </source>
</evidence>
<dbReference type="InterPro" id="IPR050834">
    <property type="entry name" value="Glycosyltransf_2"/>
</dbReference>
<keyword evidence="2" id="KW-1133">Transmembrane helix</keyword>
<feature type="transmembrane region" description="Helical" evidence="2">
    <location>
        <begin position="1102"/>
        <end position="1122"/>
    </location>
</feature>
<dbReference type="OrthoDB" id="3734530at2"/>
<organism evidence="3 4">
    <name type="scientific">Arthrobacter oryzae</name>
    <dbReference type="NCBI Taxonomy" id="409290"/>
    <lineage>
        <taxon>Bacteria</taxon>
        <taxon>Bacillati</taxon>
        <taxon>Actinomycetota</taxon>
        <taxon>Actinomycetes</taxon>
        <taxon>Micrococcales</taxon>
        <taxon>Micrococcaceae</taxon>
        <taxon>Arthrobacter</taxon>
    </lineage>
</organism>
<dbReference type="SUPFAM" id="SSF53448">
    <property type="entry name" value="Nucleotide-diphospho-sugar transferases"/>
    <property type="match status" value="1"/>
</dbReference>